<feature type="compositionally biased region" description="Basic and acidic residues" evidence="2">
    <location>
        <begin position="327"/>
        <end position="338"/>
    </location>
</feature>
<reference evidence="4 5" key="1">
    <citation type="submission" date="2019-11" db="EMBL/GenBank/DDBJ databases">
        <title>Comparative genomics of hydrocarbon-degrading Desulfosarcina strains.</title>
        <authorList>
            <person name="Watanabe M."/>
            <person name="Kojima H."/>
            <person name="Fukui M."/>
        </authorList>
    </citation>
    <scope>NUCLEOTIDE SEQUENCE [LARGE SCALE GENOMIC DNA]</scope>
    <source>
        <strain evidence="4 5">PL12</strain>
    </source>
</reference>
<evidence type="ECO:0000256" key="1">
    <source>
        <dbReference type="ARBA" id="ARBA00008791"/>
    </source>
</evidence>
<evidence type="ECO:0000256" key="2">
    <source>
        <dbReference type="SAM" id="MobiDB-lite"/>
    </source>
</evidence>
<dbReference type="InterPro" id="IPR014729">
    <property type="entry name" value="Rossmann-like_a/b/a_fold"/>
</dbReference>
<dbReference type="AlphaFoldDB" id="A0A5K7YD49"/>
<sequence>MFNRIVAATDIVTTGDAPVISASRLARLQGTRLYLLHVMESASTNDRRLVRHFRTGTEMLADPDYERTIAQTLEKTYMADLSDIPHEVRVTAGYPWEEILRWSGEVDTDLIVLGPHSTRAEERGVVRIAGRVGSTVENVITRETAPVMVVNRPATRDQLVFQRVLVAVDFSRSCECAVVFAARLASHFHSQLEVFHMIPVPPAPKYSRSDYAADAAYAKNRLGSFYETYLEGTDHRYLIRAGAMPHLEILDGAREKKADLIIMGSHTKEKSGKWYPGSAVERVGYRAACPVVVVTDSGALTHWDQTMVDDEPDGKDRSIHVFTGAGSEKRSGGRNDDP</sequence>
<feature type="domain" description="UspA" evidence="3">
    <location>
        <begin position="1"/>
        <end position="150"/>
    </location>
</feature>
<comment type="similarity">
    <text evidence="1">Belongs to the universal stress protein A family.</text>
</comment>
<dbReference type="InterPro" id="IPR006015">
    <property type="entry name" value="Universal_stress_UspA"/>
</dbReference>
<proteinExistence type="inferred from homology"/>
<name>A0A5K7YD49_9BACT</name>
<evidence type="ECO:0000313" key="4">
    <source>
        <dbReference type="EMBL" id="BBO67402.1"/>
    </source>
</evidence>
<accession>A0A5K7YD49</accession>
<dbReference type="CDD" id="cd00293">
    <property type="entry name" value="USP-like"/>
    <property type="match status" value="2"/>
</dbReference>
<evidence type="ECO:0000259" key="3">
    <source>
        <dbReference type="Pfam" id="PF00582"/>
    </source>
</evidence>
<dbReference type="RefSeq" id="WP_155315666.1">
    <property type="nucleotide sequence ID" value="NZ_AP021874.1"/>
</dbReference>
<keyword evidence="5" id="KW-1185">Reference proteome</keyword>
<feature type="domain" description="UspA" evidence="3">
    <location>
        <begin position="161"/>
        <end position="294"/>
    </location>
</feature>
<feature type="region of interest" description="Disordered" evidence="2">
    <location>
        <begin position="305"/>
        <end position="338"/>
    </location>
</feature>
<gene>
    <name evidence="4" type="ORF">DSCA_13320</name>
</gene>
<dbReference type="Pfam" id="PF00582">
    <property type="entry name" value="Usp"/>
    <property type="match status" value="2"/>
</dbReference>
<dbReference type="OrthoDB" id="5512840at2"/>
<dbReference type="KEGG" id="dalk:DSCA_13320"/>
<dbReference type="InterPro" id="IPR006016">
    <property type="entry name" value="UspA"/>
</dbReference>
<dbReference type="Proteomes" id="UP000427906">
    <property type="component" value="Chromosome"/>
</dbReference>
<dbReference type="SUPFAM" id="SSF52402">
    <property type="entry name" value="Adenine nucleotide alpha hydrolases-like"/>
    <property type="match status" value="2"/>
</dbReference>
<dbReference type="PANTHER" id="PTHR46268:SF6">
    <property type="entry name" value="UNIVERSAL STRESS PROTEIN UP12"/>
    <property type="match status" value="1"/>
</dbReference>
<protein>
    <recommendedName>
        <fullName evidence="3">UspA domain-containing protein</fullName>
    </recommendedName>
</protein>
<organism evidence="4 5">
    <name type="scientific">Desulfosarcina alkanivorans</name>
    <dbReference type="NCBI Taxonomy" id="571177"/>
    <lineage>
        <taxon>Bacteria</taxon>
        <taxon>Pseudomonadati</taxon>
        <taxon>Thermodesulfobacteriota</taxon>
        <taxon>Desulfobacteria</taxon>
        <taxon>Desulfobacterales</taxon>
        <taxon>Desulfosarcinaceae</taxon>
        <taxon>Desulfosarcina</taxon>
    </lineage>
</organism>
<dbReference type="EMBL" id="AP021874">
    <property type="protein sequence ID" value="BBO67402.1"/>
    <property type="molecule type" value="Genomic_DNA"/>
</dbReference>
<dbReference type="Gene3D" id="3.40.50.620">
    <property type="entry name" value="HUPs"/>
    <property type="match status" value="2"/>
</dbReference>
<dbReference type="PANTHER" id="PTHR46268">
    <property type="entry name" value="STRESS RESPONSE PROTEIN NHAX"/>
    <property type="match status" value="1"/>
</dbReference>
<dbReference type="PRINTS" id="PR01438">
    <property type="entry name" value="UNVRSLSTRESS"/>
</dbReference>
<evidence type="ECO:0000313" key="5">
    <source>
        <dbReference type="Proteomes" id="UP000427906"/>
    </source>
</evidence>